<dbReference type="Proteomes" id="UP001454036">
    <property type="component" value="Unassembled WGS sequence"/>
</dbReference>
<dbReference type="FunFam" id="3.30.70.270:FF:000020">
    <property type="entry name" value="Transposon Tf2-6 polyprotein-like Protein"/>
    <property type="match status" value="1"/>
</dbReference>
<feature type="domain" description="Reverse transcriptase" evidence="2">
    <location>
        <begin position="4"/>
        <end position="69"/>
    </location>
</feature>
<dbReference type="AlphaFoldDB" id="A0AAV3P2K5"/>
<name>A0AAV3P2K5_LITER</name>
<dbReference type="PANTHER" id="PTHR37984:SF5">
    <property type="entry name" value="PROTEIN NYNRIN-LIKE"/>
    <property type="match status" value="1"/>
</dbReference>
<dbReference type="InterPro" id="IPR043502">
    <property type="entry name" value="DNA/RNA_pol_sf"/>
</dbReference>
<sequence length="224" mass="26318">MDLMNRVFYSYLDTFIVVFIDDILIYSSSKVKYEGYLQVVLETLRQNRLYAKFSKYEFWLENVKFLCHVILGEGISVDPQKVEAIMNWERPTSVTEVRIFLGLAGYYMKFIKDFLIITTPMTRLTRKEVPFVWSDDYESCFNELKEKLTTTPVLTLPSSLDGYVVYSDASHHGLGCVLMQHGKVIAYASRQLKNRERNYPTHDLELAEIVFILKIWRHYLYGVT</sequence>
<gene>
    <name evidence="4" type="ORF">LIER_05835</name>
</gene>
<dbReference type="InterPro" id="IPR043128">
    <property type="entry name" value="Rev_trsase/Diguanyl_cyclase"/>
</dbReference>
<evidence type="ECO:0000259" key="3">
    <source>
        <dbReference type="Pfam" id="PF17919"/>
    </source>
</evidence>
<feature type="domain" description="Reverse transcriptase/retrotransposon-derived protein RNase H-like" evidence="3">
    <location>
        <begin position="133"/>
        <end position="222"/>
    </location>
</feature>
<dbReference type="SUPFAM" id="SSF56672">
    <property type="entry name" value="DNA/RNA polymerases"/>
    <property type="match status" value="1"/>
</dbReference>
<proteinExistence type="predicted"/>
<protein>
    <recommendedName>
        <fullName evidence="6">Reverse transcriptase domain-containing protein</fullName>
    </recommendedName>
</protein>
<dbReference type="EMBL" id="BAABME010000820">
    <property type="protein sequence ID" value="GAA0145699.1"/>
    <property type="molecule type" value="Genomic_DNA"/>
</dbReference>
<dbReference type="Gene3D" id="3.30.70.270">
    <property type="match status" value="2"/>
</dbReference>
<evidence type="ECO:0000256" key="1">
    <source>
        <dbReference type="ARBA" id="ARBA00023268"/>
    </source>
</evidence>
<dbReference type="Pfam" id="PF17919">
    <property type="entry name" value="RT_RNaseH_2"/>
    <property type="match status" value="1"/>
</dbReference>
<evidence type="ECO:0000313" key="4">
    <source>
        <dbReference type="EMBL" id="GAA0145699.1"/>
    </source>
</evidence>
<dbReference type="InterPro" id="IPR000477">
    <property type="entry name" value="RT_dom"/>
</dbReference>
<evidence type="ECO:0000313" key="5">
    <source>
        <dbReference type="Proteomes" id="UP001454036"/>
    </source>
</evidence>
<organism evidence="4 5">
    <name type="scientific">Lithospermum erythrorhizon</name>
    <name type="common">Purple gromwell</name>
    <name type="synonym">Lithospermum officinale var. erythrorhizon</name>
    <dbReference type="NCBI Taxonomy" id="34254"/>
    <lineage>
        <taxon>Eukaryota</taxon>
        <taxon>Viridiplantae</taxon>
        <taxon>Streptophyta</taxon>
        <taxon>Embryophyta</taxon>
        <taxon>Tracheophyta</taxon>
        <taxon>Spermatophyta</taxon>
        <taxon>Magnoliopsida</taxon>
        <taxon>eudicotyledons</taxon>
        <taxon>Gunneridae</taxon>
        <taxon>Pentapetalae</taxon>
        <taxon>asterids</taxon>
        <taxon>lamiids</taxon>
        <taxon>Boraginales</taxon>
        <taxon>Boraginaceae</taxon>
        <taxon>Boraginoideae</taxon>
        <taxon>Lithospermeae</taxon>
        <taxon>Lithospermum</taxon>
    </lineage>
</organism>
<reference evidence="4 5" key="1">
    <citation type="submission" date="2024-01" db="EMBL/GenBank/DDBJ databases">
        <title>The complete chloroplast genome sequence of Lithospermum erythrorhizon: insights into the phylogenetic relationship among Boraginaceae species and the maternal lineages of purple gromwells.</title>
        <authorList>
            <person name="Okada T."/>
            <person name="Watanabe K."/>
        </authorList>
    </citation>
    <scope>NUCLEOTIDE SEQUENCE [LARGE SCALE GENOMIC DNA]</scope>
</reference>
<evidence type="ECO:0000259" key="2">
    <source>
        <dbReference type="Pfam" id="PF00078"/>
    </source>
</evidence>
<dbReference type="PANTHER" id="PTHR37984">
    <property type="entry name" value="PROTEIN CBG26694"/>
    <property type="match status" value="1"/>
</dbReference>
<comment type="caution">
    <text evidence="4">The sequence shown here is derived from an EMBL/GenBank/DDBJ whole genome shotgun (WGS) entry which is preliminary data.</text>
</comment>
<dbReference type="Pfam" id="PF00078">
    <property type="entry name" value="RVT_1"/>
    <property type="match status" value="1"/>
</dbReference>
<dbReference type="InterPro" id="IPR041577">
    <property type="entry name" value="RT_RNaseH_2"/>
</dbReference>
<keyword evidence="5" id="KW-1185">Reference proteome</keyword>
<accession>A0AAV3P2K5</accession>
<evidence type="ECO:0008006" key="6">
    <source>
        <dbReference type="Google" id="ProtNLM"/>
    </source>
</evidence>
<dbReference type="InterPro" id="IPR050951">
    <property type="entry name" value="Retrovirus_Pol_polyprotein"/>
</dbReference>
<dbReference type="GO" id="GO:0003824">
    <property type="term" value="F:catalytic activity"/>
    <property type="evidence" value="ECO:0007669"/>
    <property type="project" value="UniProtKB-KW"/>
</dbReference>
<keyword evidence="1" id="KW-0511">Multifunctional enzyme</keyword>